<dbReference type="Proteomes" id="UP000534107">
    <property type="component" value="Unassembled WGS sequence"/>
</dbReference>
<proteinExistence type="predicted"/>
<dbReference type="InterPro" id="IPR022776">
    <property type="entry name" value="TRM13/UPF0224_CHHC_Znf_dom"/>
</dbReference>
<keyword evidence="1" id="KW-0479">Metal-binding</keyword>
<dbReference type="GO" id="GO:0008270">
    <property type="term" value="F:zinc ion binding"/>
    <property type="evidence" value="ECO:0007669"/>
    <property type="project" value="UniProtKB-KW"/>
</dbReference>
<keyword evidence="3" id="KW-0862">Zinc</keyword>
<dbReference type="AlphaFoldDB" id="A0A7K9HTT2"/>
<evidence type="ECO:0000256" key="4">
    <source>
        <dbReference type="SAM" id="MobiDB-lite"/>
    </source>
</evidence>
<dbReference type="PANTHER" id="PTHR21402:SF5">
    <property type="entry name" value="GAMETOCYTE SPECIFIC FACTOR 1"/>
    <property type="match status" value="1"/>
</dbReference>
<feature type="domain" description="CHHC U11-48K-type" evidence="5">
    <location>
        <begin position="8"/>
        <end position="35"/>
    </location>
</feature>
<dbReference type="InterPro" id="IPR051591">
    <property type="entry name" value="UPF0224_FAM112_RNA_Proc"/>
</dbReference>
<feature type="non-terminal residue" evidence="6">
    <location>
        <position position="116"/>
    </location>
</feature>
<evidence type="ECO:0000256" key="1">
    <source>
        <dbReference type="ARBA" id="ARBA00022723"/>
    </source>
</evidence>
<feature type="compositionally biased region" description="Polar residues" evidence="4">
    <location>
        <begin position="81"/>
        <end position="94"/>
    </location>
</feature>
<dbReference type="Pfam" id="PF05253">
    <property type="entry name" value="zf-U11-48K"/>
    <property type="match status" value="2"/>
</dbReference>
<feature type="domain" description="CHHC U11-48K-type" evidence="5">
    <location>
        <begin position="42"/>
        <end position="69"/>
    </location>
</feature>
<sequence>DRWDPERILQCPFDKHHQIKASRFPYHLVKCRKAYPELAKQLATCPFNARHLVPHAALSQHLLECDDREFAERHVVFEASGTHNEQMSAASTWQAPPCEENWETDSLEESRSPFVW</sequence>
<feature type="non-terminal residue" evidence="6">
    <location>
        <position position="1"/>
    </location>
</feature>
<evidence type="ECO:0000313" key="7">
    <source>
        <dbReference type="Proteomes" id="UP000534107"/>
    </source>
</evidence>
<evidence type="ECO:0000313" key="6">
    <source>
        <dbReference type="EMBL" id="NXH17251.1"/>
    </source>
</evidence>
<dbReference type="EMBL" id="VWZO01013011">
    <property type="protein sequence ID" value="NXH17251.1"/>
    <property type="molecule type" value="Genomic_DNA"/>
</dbReference>
<evidence type="ECO:0000259" key="5">
    <source>
        <dbReference type="PROSITE" id="PS51800"/>
    </source>
</evidence>
<reference evidence="6 7" key="1">
    <citation type="submission" date="2019-09" db="EMBL/GenBank/DDBJ databases">
        <title>Bird 10,000 Genomes (B10K) Project - Family phase.</title>
        <authorList>
            <person name="Zhang G."/>
        </authorList>
    </citation>
    <scope>NUCLEOTIDE SEQUENCE [LARGE SCALE GENOMIC DNA]</scope>
    <source>
        <strain evidence="6">B10K-DU-001-16</strain>
        <tissue evidence="6">Muscle</tissue>
    </source>
</reference>
<dbReference type="OrthoDB" id="10069248at2759"/>
<evidence type="ECO:0000256" key="3">
    <source>
        <dbReference type="ARBA" id="ARBA00022833"/>
    </source>
</evidence>
<dbReference type="SUPFAM" id="SSF57667">
    <property type="entry name" value="beta-beta-alpha zinc fingers"/>
    <property type="match status" value="2"/>
</dbReference>
<dbReference type="InterPro" id="IPR036236">
    <property type="entry name" value="Znf_C2H2_sf"/>
</dbReference>
<organism evidence="6 7">
    <name type="scientific">Bucco capensis</name>
    <name type="common">collared puffbird</name>
    <dbReference type="NCBI Taxonomy" id="135168"/>
    <lineage>
        <taxon>Eukaryota</taxon>
        <taxon>Metazoa</taxon>
        <taxon>Chordata</taxon>
        <taxon>Craniata</taxon>
        <taxon>Vertebrata</taxon>
        <taxon>Euteleostomi</taxon>
        <taxon>Archelosauria</taxon>
        <taxon>Archosauria</taxon>
        <taxon>Dinosauria</taxon>
        <taxon>Saurischia</taxon>
        <taxon>Theropoda</taxon>
        <taxon>Coelurosauria</taxon>
        <taxon>Aves</taxon>
        <taxon>Neognathae</taxon>
        <taxon>Neoaves</taxon>
        <taxon>Telluraves</taxon>
        <taxon>Coraciimorphae</taxon>
        <taxon>Piciformes</taxon>
        <taxon>Bucconidae</taxon>
        <taxon>Bucco</taxon>
    </lineage>
</organism>
<protein>
    <submittedName>
        <fullName evidence="6">GTSF1 factor</fullName>
    </submittedName>
</protein>
<evidence type="ECO:0000256" key="2">
    <source>
        <dbReference type="ARBA" id="ARBA00022771"/>
    </source>
</evidence>
<keyword evidence="2" id="KW-0863">Zinc-finger</keyword>
<name>A0A7K9HTT2_9PICI</name>
<gene>
    <name evidence="6" type="primary">Gtsf1</name>
    <name evidence="6" type="ORF">BUCCAP_R05856</name>
</gene>
<dbReference type="PANTHER" id="PTHR21402">
    <property type="entry name" value="GAMETOCYTE SPECIFIC FACTOR 1-RELATED"/>
    <property type="match status" value="1"/>
</dbReference>
<keyword evidence="7" id="KW-1185">Reference proteome</keyword>
<comment type="caution">
    <text evidence="6">The sequence shown here is derived from an EMBL/GenBank/DDBJ whole genome shotgun (WGS) entry which is preliminary data.</text>
</comment>
<accession>A0A7K9HTT2</accession>
<feature type="region of interest" description="Disordered" evidence="4">
    <location>
        <begin position="81"/>
        <end position="116"/>
    </location>
</feature>
<dbReference type="PROSITE" id="PS51800">
    <property type="entry name" value="ZF_CHHC_U11_48K"/>
    <property type="match status" value="2"/>
</dbReference>